<feature type="transmembrane region" description="Helical" evidence="1">
    <location>
        <begin position="168"/>
        <end position="187"/>
    </location>
</feature>
<feature type="transmembrane region" description="Helical" evidence="1">
    <location>
        <begin position="199"/>
        <end position="217"/>
    </location>
</feature>
<evidence type="ECO:0000313" key="3">
    <source>
        <dbReference type="EMBL" id="MBB4744375.1"/>
    </source>
</evidence>
<dbReference type="AlphaFoldDB" id="A0A7W7MC21"/>
<dbReference type="InterPro" id="IPR000326">
    <property type="entry name" value="PAP2/HPO"/>
</dbReference>
<name>A0A7W7MC21_9ACTN</name>
<dbReference type="SUPFAM" id="SSF48317">
    <property type="entry name" value="Acid phosphatase/Vanadium-dependent haloperoxidase"/>
    <property type="match status" value="1"/>
</dbReference>
<proteinExistence type="predicted"/>
<comment type="caution">
    <text evidence="3">The sequence shown here is derived from an EMBL/GenBank/DDBJ whole genome shotgun (WGS) entry which is preliminary data.</text>
</comment>
<dbReference type="PANTHER" id="PTHR14969">
    <property type="entry name" value="SPHINGOSINE-1-PHOSPHATE PHOSPHOHYDROLASE"/>
    <property type="match status" value="1"/>
</dbReference>
<keyword evidence="4" id="KW-1185">Reference proteome</keyword>
<dbReference type="InterPro" id="IPR036938">
    <property type="entry name" value="PAP2/HPO_sf"/>
</dbReference>
<dbReference type="EC" id="3.6.1.27" evidence="3"/>
<dbReference type="Pfam" id="PF01569">
    <property type="entry name" value="PAP2"/>
    <property type="match status" value="1"/>
</dbReference>
<feature type="transmembrane region" description="Helical" evidence="1">
    <location>
        <begin position="142"/>
        <end position="161"/>
    </location>
</feature>
<feature type="transmembrane region" description="Helical" evidence="1">
    <location>
        <begin position="71"/>
        <end position="93"/>
    </location>
</feature>
<feature type="transmembrane region" description="Helical" evidence="1">
    <location>
        <begin position="20"/>
        <end position="39"/>
    </location>
</feature>
<feature type="transmembrane region" description="Helical" evidence="1">
    <location>
        <begin position="100"/>
        <end position="122"/>
    </location>
</feature>
<dbReference type="SMART" id="SM00014">
    <property type="entry name" value="acidPPc"/>
    <property type="match status" value="1"/>
</dbReference>
<protein>
    <submittedName>
        <fullName evidence="3">Undecaprenyl-diphosphatase</fullName>
        <ecNumber evidence="3">3.6.1.27</ecNumber>
    </submittedName>
</protein>
<dbReference type="Gene3D" id="1.20.144.10">
    <property type="entry name" value="Phosphatidic acid phosphatase type 2/haloperoxidase"/>
    <property type="match status" value="1"/>
</dbReference>
<keyword evidence="1" id="KW-1133">Transmembrane helix</keyword>
<dbReference type="EMBL" id="JACHNB010000001">
    <property type="protein sequence ID" value="MBB4744375.1"/>
    <property type="molecule type" value="Genomic_DNA"/>
</dbReference>
<dbReference type="RefSeq" id="WP_185044543.1">
    <property type="nucleotide sequence ID" value="NZ_BAABFG010000005.1"/>
</dbReference>
<evidence type="ECO:0000256" key="1">
    <source>
        <dbReference type="SAM" id="Phobius"/>
    </source>
</evidence>
<keyword evidence="3" id="KW-0378">Hydrolase</keyword>
<dbReference type="CDD" id="cd03392">
    <property type="entry name" value="PAP2_like_2"/>
    <property type="match status" value="1"/>
</dbReference>
<dbReference type="PANTHER" id="PTHR14969:SF13">
    <property type="entry name" value="AT30094P"/>
    <property type="match status" value="1"/>
</dbReference>
<evidence type="ECO:0000313" key="4">
    <source>
        <dbReference type="Proteomes" id="UP000546162"/>
    </source>
</evidence>
<keyword evidence="1" id="KW-0472">Membrane</keyword>
<organism evidence="3 4">
    <name type="scientific">Actinoplanes octamycinicus</name>
    <dbReference type="NCBI Taxonomy" id="135948"/>
    <lineage>
        <taxon>Bacteria</taxon>
        <taxon>Bacillati</taxon>
        <taxon>Actinomycetota</taxon>
        <taxon>Actinomycetes</taxon>
        <taxon>Micromonosporales</taxon>
        <taxon>Micromonosporaceae</taxon>
        <taxon>Actinoplanes</taxon>
    </lineage>
</organism>
<feature type="domain" description="Phosphatidic acid phosphatase type 2/haloperoxidase" evidence="2">
    <location>
        <begin position="101"/>
        <end position="214"/>
    </location>
</feature>
<dbReference type="Proteomes" id="UP000546162">
    <property type="component" value="Unassembled WGS sequence"/>
</dbReference>
<sequence>MRRMWKGREISLGVRTTEAAGAAIGLLVPFGVIAALVLGKSGELRELDNDVTDALHVYAVGHPGWVEAMDWWSLVFHPNTWRLAALVLAIWLARRNEVVLAWWVAATMAAGGALGGVLKLLFGRHRPDLLDPVARATGFSFPSGHALNAALGAAVFLLVLLPRVRGRGGRLALCAAGVLLPVMTAYSRVALGVHWTSDVVAGLLLGVAVPAVTVAVFQGRRVRERAIG</sequence>
<keyword evidence="1" id="KW-0812">Transmembrane</keyword>
<reference evidence="3 4" key="1">
    <citation type="submission" date="2020-08" db="EMBL/GenBank/DDBJ databases">
        <title>Sequencing the genomes of 1000 actinobacteria strains.</title>
        <authorList>
            <person name="Klenk H.-P."/>
        </authorList>
    </citation>
    <scope>NUCLEOTIDE SEQUENCE [LARGE SCALE GENOMIC DNA]</scope>
    <source>
        <strain evidence="3 4">DSM 45809</strain>
    </source>
</reference>
<gene>
    <name evidence="3" type="ORF">BJY16_007834</name>
</gene>
<accession>A0A7W7MC21</accession>
<dbReference type="GO" id="GO:0050380">
    <property type="term" value="F:undecaprenyl-diphosphatase activity"/>
    <property type="evidence" value="ECO:0007669"/>
    <property type="project" value="UniProtKB-EC"/>
</dbReference>
<evidence type="ECO:0000259" key="2">
    <source>
        <dbReference type="SMART" id="SM00014"/>
    </source>
</evidence>